<evidence type="ECO:0000313" key="1">
    <source>
        <dbReference type="EMBL" id="EAP86555.1"/>
    </source>
</evidence>
<proteinExistence type="predicted"/>
<dbReference type="eggNOG" id="COG3011">
    <property type="taxonomic scope" value="Bacteria"/>
</dbReference>
<sequence>MSQDLNPMPTEANIAYGDKIILFDGVCNLCNNAINFIITHDKHKAFKFAPLQSTIGKQLIKERGIDTTQVDSIILVDVGSAYYLKSDAALEIAKDLDGAYSYLSYLKVFPFGLRNKVYDYIAKNRYKWYGKKDSCMMPTPELKSRFLDF</sequence>
<protein>
    <submittedName>
        <fullName evidence="1">YuxK</fullName>
    </submittedName>
</protein>
<dbReference type="STRING" id="216432.CA2559_10983"/>
<dbReference type="EMBL" id="CP002046">
    <property type="protein sequence ID" value="EAP86555.1"/>
    <property type="molecule type" value="Genomic_DNA"/>
</dbReference>
<reference evidence="1 2" key="1">
    <citation type="journal article" date="2010" name="J. Bacteriol.">
        <title>The complete genome sequence of Croceibacter atlanticus HTCC2559T.</title>
        <authorList>
            <person name="Oh H.M."/>
            <person name="Kang I."/>
            <person name="Ferriera S."/>
            <person name="Giovannoni S.J."/>
            <person name="Cho J.C."/>
        </authorList>
    </citation>
    <scope>NUCLEOTIDE SEQUENCE [LARGE SCALE GENOMIC DNA]</scope>
    <source>
        <strain evidence="2">ATCC BAA-628 / HTCC2559 / KCTC 12090</strain>
    </source>
</reference>
<dbReference type="KEGG" id="cat:CA2559_10983"/>
<keyword evidence="2" id="KW-1185">Reference proteome</keyword>
<name>A3U9R9_CROAH</name>
<dbReference type="PANTHER" id="PTHR33639:SF2">
    <property type="entry name" value="DUF393 DOMAIN-CONTAINING PROTEIN"/>
    <property type="match status" value="1"/>
</dbReference>
<dbReference type="GeneID" id="89453926"/>
<dbReference type="PANTHER" id="PTHR33639">
    <property type="entry name" value="THIOL-DISULFIDE OXIDOREDUCTASE DCC"/>
    <property type="match status" value="1"/>
</dbReference>
<evidence type="ECO:0000313" key="2">
    <source>
        <dbReference type="Proteomes" id="UP000002297"/>
    </source>
</evidence>
<dbReference type="AlphaFoldDB" id="A3U9R9"/>
<dbReference type="RefSeq" id="WP_013187936.1">
    <property type="nucleotide sequence ID" value="NC_014230.1"/>
</dbReference>
<dbReference type="InterPro" id="IPR007263">
    <property type="entry name" value="DCC1-like"/>
</dbReference>
<dbReference type="Pfam" id="PF04134">
    <property type="entry name" value="DCC1-like"/>
    <property type="match status" value="1"/>
</dbReference>
<accession>A3U9R9</accession>
<gene>
    <name evidence="1" type="ordered locus">CA2559_10983</name>
</gene>
<dbReference type="HOGENOM" id="CLU_092206_2_1_10"/>
<organism evidence="1 2">
    <name type="scientific">Croceibacter atlanticus (strain ATCC BAA-628 / JCM 21780 / CIP 108009 / IAM 15332 / KCTC 12090 / HTCC2559)</name>
    <dbReference type="NCBI Taxonomy" id="216432"/>
    <lineage>
        <taxon>Bacteria</taxon>
        <taxon>Pseudomonadati</taxon>
        <taxon>Bacteroidota</taxon>
        <taxon>Flavobacteriia</taxon>
        <taxon>Flavobacteriales</taxon>
        <taxon>Flavobacteriaceae</taxon>
        <taxon>Croceibacter</taxon>
    </lineage>
</organism>
<dbReference type="GO" id="GO:0015035">
    <property type="term" value="F:protein-disulfide reductase activity"/>
    <property type="evidence" value="ECO:0007669"/>
    <property type="project" value="InterPro"/>
</dbReference>
<dbReference type="Proteomes" id="UP000002297">
    <property type="component" value="Chromosome"/>
</dbReference>
<dbReference type="InterPro" id="IPR052927">
    <property type="entry name" value="DCC_oxidoreductase"/>
</dbReference>